<evidence type="ECO:0000313" key="2">
    <source>
        <dbReference type="Proteomes" id="UP000184310"/>
    </source>
</evidence>
<dbReference type="EMBL" id="FQZB01000004">
    <property type="protein sequence ID" value="SHI68140.1"/>
    <property type="molecule type" value="Genomic_DNA"/>
</dbReference>
<keyword evidence="1" id="KW-0489">Methyltransferase</keyword>
<dbReference type="AlphaFoldDB" id="A0A1M6D4G8"/>
<sequence>MKDIYSFISELCDKEAYQFIKKDKLELFLQRIHIGSDDEKKSTSNLSKEDILYLNSNNTKLLELKQEYKNCKNGIIDHSLWKEEYTEKEIDFQSFRADSGYIWQIRDMNFDINYLLTWYYIKSIDKLNLLDKLTEDDAFSPYTVKVKDDKLITRDLLDSILEIYFLENNLGIYDWEELNILDIGAGYGRLAYRLSQALPKVGQILCVDAVPESTFLSEFYIRYRKAEEKVKVIPLPEIEEVLKNKQIDIAINVHSFSECTFSSVSAWIALIKKYKVKYLMIIPNACPASNGGTKILSYEKDGTYRDLELLFANEGYELICKEPKFNIELAQKFGISSSYNYLFKLSNI</sequence>
<dbReference type="RefSeq" id="WP_072985202.1">
    <property type="nucleotide sequence ID" value="NZ_FQZB01000004.1"/>
</dbReference>
<gene>
    <name evidence="1" type="ORF">SAMN02745163_00632</name>
</gene>
<accession>A0A1M6D4G8</accession>
<proteinExistence type="predicted"/>
<dbReference type="Gene3D" id="3.40.50.150">
    <property type="entry name" value="Vaccinia Virus protein VP39"/>
    <property type="match status" value="1"/>
</dbReference>
<dbReference type="NCBIfam" id="TIGR04371">
    <property type="entry name" value="methyltran_NanM"/>
    <property type="match status" value="1"/>
</dbReference>
<dbReference type="GO" id="GO:0032259">
    <property type="term" value="P:methylation"/>
    <property type="evidence" value="ECO:0007669"/>
    <property type="project" value="UniProtKB-KW"/>
</dbReference>
<keyword evidence="1" id="KW-0808">Transferase</keyword>
<reference evidence="1 2" key="1">
    <citation type="submission" date="2016-11" db="EMBL/GenBank/DDBJ databases">
        <authorList>
            <person name="Jaros S."/>
            <person name="Januszkiewicz K."/>
            <person name="Wedrychowicz H."/>
        </authorList>
    </citation>
    <scope>NUCLEOTIDE SEQUENCE [LARGE SCALE GENOMIC DNA]</scope>
    <source>
        <strain evidence="1 2">DSM 21758</strain>
    </source>
</reference>
<dbReference type="InterPro" id="IPR029063">
    <property type="entry name" value="SAM-dependent_MTases_sf"/>
</dbReference>
<dbReference type="Proteomes" id="UP000184310">
    <property type="component" value="Unassembled WGS sequence"/>
</dbReference>
<keyword evidence="2" id="KW-1185">Reference proteome</keyword>
<dbReference type="InterPro" id="IPR030807">
    <property type="entry name" value="Methyltran_NanM"/>
</dbReference>
<evidence type="ECO:0000313" key="1">
    <source>
        <dbReference type="EMBL" id="SHI68140.1"/>
    </source>
</evidence>
<dbReference type="GO" id="GO:0008168">
    <property type="term" value="F:methyltransferase activity"/>
    <property type="evidence" value="ECO:0007669"/>
    <property type="project" value="UniProtKB-KW"/>
</dbReference>
<dbReference type="OrthoDB" id="3760285at2"/>
<name>A0A1M6D4G8_9CLOT</name>
<protein>
    <submittedName>
        <fullName evidence="1">Putative sugar O-methyltransferase</fullName>
    </submittedName>
</protein>
<dbReference type="SUPFAM" id="SSF53335">
    <property type="entry name" value="S-adenosyl-L-methionine-dependent methyltransferases"/>
    <property type="match status" value="1"/>
</dbReference>
<organism evidence="1 2">
    <name type="scientific">Clostridium cavendishii DSM 21758</name>
    <dbReference type="NCBI Taxonomy" id="1121302"/>
    <lineage>
        <taxon>Bacteria</taxon>
        <taxon>Bacillati</taxon>
        <taxon>Bacillota</taxon>
        <taxon>Clostridia</taxon>
        <taxon>Eubacteriales</taxon>
        <taxon>Clostridiaceae</taxon>
        <taxon>Clostridium</taxon>
    </lineage>
</organism>